<evidence type="ECO:0000313" key="1">
    <source>
        <dbReference type="EMBL" id="MFC0243074.1"/>
    </source>
</evidence>
<dbReference type="Proteomes" id="UP001589775">
    <property type="component" value="Unassembled WGS sequence"/>
</dbReference>
<comment type="caution">
    <text evidence="1">The sequence shown here is derived from an EMBL/GenBank/DDBJ whole genome shotgun (WGS) entry which is preliminary data.</text>
</comment>
<reference evidence="1 2" key="1">
    <citation type="submission" date="2024-09" db="EMBL/GenBank/DDBJ databases">
        <authorList>
            <person name="Sun Q."/>
            <person name="Mori K."/>
        </authorList>
    </citation>
    <scope>NUCLEOTIDE SEQUENCE [LARGE SCALE GENOMIC DNA]</scope>
    <source>
        <strain evidence="1 2">KCTC 23279</strain>
    </source>
</reference>
<protein>
    <submittedName>
        <fullName evidence="1">Uncharacterized protein</fullName>
    </submittedName>
</protein>
<proteinExistence type="predicted"/>
<keyword evidence="2" id="KW-1185">Reference proteome</keyword>
<organism evidence="1 2">
    <name type="scientific">Rhodopseudomonas telluris</name>
    <dbReference type="NCBI Taxonomy" id="644215"/>
    <lineage>
        <taxon>Bacteria</taxon>
        <taxon>Pseudomonadati</taxon>
        <taxon>Pseudomonadota</taxon>
        <taxon>Alphaproteobacteria</taxon>
        <taxon>Hyphomicrobiales</taxon>
        <taxon>Nitrobacteraceae</taxon>
        <taxon>Rhodopseudomonas</taxon>
    </lineage>
</organism>
<evidence type="ECO:0000313" key="2">
    <source>
        <dbReference type="Proteomes" id="UP001589775"/>
    </source>
</evidence>
<dbReference type="EMBL" id="JBHLWM010000008">
    <property type="protein sequence ID" value="MFC0243074.1"/>
    <property type="molecule type" value="Genomic_DNA"/>
</dbReference>
<accession>A0ABV6EXV8</accession>
<dbReference type="RefSeq" id="WP_378391649.1">
    <property type="nucleotide sequence ID" value="NZ_JBHLWM010000008.1"/>
</dbReference>
<sequence length="74" mass="7850">MTSQAQVANVKTGLPDNPARVPLTVAKLRSVGFTGEMALQNIFGHPGTQSMQQGLVRLVGHRDLARPVAADRTA</sequence>
<name>A0ABV6EXV8_9BRAD</name>
<gene>
    <name evidence="1" type="ORF">ACFFJ6_21475</name>
</gene>